<keyword evidence="2" id="KW-0418">Kinase</keyword>
<dbReference type="SUPFAM" id="SSF111331">
    <property type="entry name" value="NAD kinase/diacylglycerol kinase-like"/>
    <property type="match status" value="1"/>
</dbReference>
<accession>A0A9D2ITC2</accession>
<dbReference type="InterPro" id="IPR001206">
    <property type="entry name" value="Diacylglycerol_kinase_cat_dom"/>
</dbReference>
<dbReference type="InterPro" id="IPR017438">
    <property type="entry name" value="ATP-NAD_kinase_N"/>
</dbReference>
<feature type="domain" description="DAGKc" evidence="1">
    <location>
        <begin position="1"/>
        <end position="67"/>
    </location>
</feature>
<dbReference type="Pfam" id="PF00781">
    <property type="entry name" value="DAGK_cat"/>
    <property type="match status" value="1"/>
</dbReference>
<reference evidence="2" key="1">
    <citation type="journal article" date="2021" name="PeerJ">
        <title>Extensive microbial diversity within the chicken gut microbiome revealed by metagenomics and culture.</title>
        <authorList>
            <person name="Gilroy R."/>
            <person name="Ravi A."/>
            <person name="Getino M."/>
            <person name="Pursley I."/>
            <person name="Horton D.L."/>
            <person name="Alikhan N.F."/>
            <person name="Baker D."/>
            <person name="Gharbi K."/>
            <person name="Hall N."/>
            <person name="Watson M."/>
            <person name="Adriaenssens E.M."/>
            <person name="Foster-Nyarko E."/>
            <person name="Jarju S."/>
            <person name="Secka A."/>
            <person name="Antonio M."/>
            <person name="Oren A."/>
            <person name="Chaudhuri R.R."/>
            <person name="La Ragione R."/>
            <person name="Hildebrand F."/>
            <person name="Pallen M.J."/>
        </authorList>
    </citation>
    <scope>NUCLEOTIDE SEQUENCE</scope>
    <source>
        <strain evidence="2">14324</strain>
    </source>
</reference>
<organism evidence="2 3">
    <name type="scientific">Candidatus Blautia faecigallinarum</name>
    <dbReference type="NCBI Taxonomy" id="2838488"/>
    <lineage>
        <taxon>Bacteria</taxon>
        <taxon>Bacillati</taxon>
        <taxon>Bacillota</taxon>
        <taxon>Clostridia</taxon>
        <taxon>Lachnospirales</taxon>
        <taxon>Lachnospiraceae</taxon>
        <taxon>Blautia</taxon>
    </lineage>
</organism>
<evidence type="ECO:0000313" key="3">
    <source>
        <dbReference type="Proteomes" id="UP000824041"/>
    </source>
</evidence>
<comment type="caution">
    <text evidence="2">The sequence shown here is derived from an EMBL/GenBank/DDBJ whole genome shotgun (WGS) entry which is preliminary data.</text>
</comment>
<dbReference type="EMBL" id="DXBU01000060">
    <property type="protein sequence ID" value="HIZ22065.1"/>
    <property type="molecule type" value="Genomic_DNA"/>
</dbReference>
<reference evidence="2" key="2">
    <citation type="submission" date="2021-04" db="EMBL/GenBank/DDBJ databases">
        <authorList>
            <person name="Gilroy R."/>
        </authorList>
    </citation>
    <scope>NUCLEOTIDE SEQUENCE</scope>
    <source>
        <strain evidence="2">14324</strain>
    </source>
</reference>
<feature type="non-terminal residue" evidence="2">
    <location>
        <position position="67"/>
    </location>
</feature>
<dbReference type="GO" id="GO:0016301">
    <property type="term" value="F:kinase activity"/>
    <property type="evidence" value="ECO:0007669"/>
    <property type="project" value="UniProtKB-KW"/>
</dbReference>
<protein>
    <submittedName>
        <fullName evidence="2">Acylglycerol kinase family protein</fullName>
    </submittedName>
</protein>
<dbReference type="Proteomes" id="UP000824041">
    <property type="component" value="Unassembled WGS sequence"/>
</dbReference>
<name>A0A9D2ITC2_9FIRM</name>
<dbReference type="InterPro" id="IPR016064">
    <property type="entry name" value="NAD/diacylglycerol_kinase_sf"/>
</dbReference>
<proteinExistence type="predicted"/>
<sequence length="67" mass="7528">MFYFIVNPNSRSGAGKKIWDLLKKELDSRKVSYQVFMTRYMGHAVQLSQKASSLGTAEKPAYLIAVG</sequence>
<dbReference type="PROSITE" id="PS50146">
    <property type="entry name" value="DAGK"/>
    <property type="match status" value="1"/>
</dbReference>
<evidence type="ECO:0000313" key="2">
    <source>
        <dbReference type="EMBL" id="HIZ22065.1"/>
    </source>
</evidence>
<evidence type="ECO:0000259" key="1">
    <source>
        <dbReference type="PROSITE" id="PS50146"/>
    </source>
</evidence>
<gene>
    <name evidence="2" type="ORF">IAA21_04600</name>
</gene>
<dbReference type="AlphaFoldDB" id="A0A9D2ITC2"/>
<keyword evidence="2" id="KW-0808">Transferase</keyword>
<dbReference type="Gene3D" id="3.40.50.10330">
    <property type="entry name" value="Probable inorganic polyphosphate/atp-NAD kinase, domain 1"/>
    <property type="match status" value="1"/>
</dbReference>